<evidence type="ECO:0000256" key="2">
    <source>
        <dbReference type="ARBA" id="ARBA00008872"/>
    </source>
</evidence>
<organism evidence="13 14">
    <name type="scientific">Botryosphaeria dothidea</name>
    <dbReference type="NCBI Taxonomy" id="55169"/>
    <lineage>
        <taxon>Eukaryota</taxon>
        <taxon>Fungi</taxon>
        <taxon>Dikarya</taxon>
        <taxon>Ascomycota</taxon>
        <taxon>Pezizomycotina</taxon>
        <taxon>Dothideomycetes</taxon>
        <taxon>Dothideomycetes incertae sedis</taxon>
        <taxon>Botryosphaeriales</taxon>
        <taxon>Botryosphaeriaceae</taxon>
        <taxon>Botryosphaeria</taxon>
    </lineage>
</organism>
<dbReference type="CDD" id="cd00622">
    <property type="entry name" value="PLPDE_III_ODC"/>
    <property type="match status" value="1"/>
</dbReference>
<dbReference type="Pfam" id="PF02784">
    <property type="entry name" value="Orn_Arg_deC_N"/>
    <property type="match status" value="1"/>
</dbReference>
<comment type="caution">
    <text evidence="13">The sequence shown here is derived from an EMBL/GenBank/DDBJ whole genome shotgun (WGS) entry which is preliminary data.</text>
</comment>
<dbReference type="GO" id="GO:0005737">
    <property type="term" value="C:cytoplasm"/>
    <property type="evidence" value="ECO:0007669"/>
    <property type="project" value="TreeGrafter"/>
</dbReference>
<dbReference type="FunFam" id="3.20.20.10:FF:000005">
    <property type="entry name" value="Ornithine decarboxylase"/>
    <property type="match status" value="1"/>
</dbReference>
<dbReference type="Proteomes" id="UP000572817">
    <property type="component" value="Unassembled WGS sequence"/>
</dbReference>
<dbReference type="Gene3D" id="2.40.37.10">
    <property type="entry name" value="Lyase, Ornithine Decarboxylase, Chain A, domain 1"/>
    <property type="match status" value="1"/>
</dbReference>
<dbReference type="PROSITE" id="PS00879">
    <property type="entry name" value="ODR_DC_2_2"/>
    <property type="match status" value="1"/>
</dbReference>
<dbReference type="PROSITE" id="PS00878">
    <property type="entry name" value="ODR_DC_2_1"/>
    <property type="match status" value="1"/>
</dbReference>
<feature type="region of interest" description="Disordered" evidence="11">
    <location>
        <begin position="1"/>
        <end position="31"/>
    </location>
</feature>
<dbReference type="InterPro" id="IPR009006">
    <property type="entry name" value="Ala_racemase/Decarboxylase_C"/>
</dbReference>
<name>A0A8H4INI5_9PEZI</name>
<evidence type="ECO:0000256" key="8">
    <source>
        <dbReference type="ARBA" id="ARBA00046672"/>
    </source>
</evidence>
<evidence type="ECO:0000313" key="13">
    <source>
        <dbReference type="EMBL" id="KAF4304521.1"/>
    </source>
</evidence>
<dbReference type="GO" id="GO:0004586">
    <property type="term" value="F:ornithine decarboxylase activity"/>
    <property type="evidence" value="ECO:0007669"/>
    <property type="project" value="UniProtKB-EC"/>
</dbReference>
<dbReference type="AlphaFoldDB" id="A0A8H4INI5"/>
<dbReference type="EMBL" id="WWBZ02000051">
    <property type="protein sequence ID" value="KAF4304521.1"/>
    <property type="molecule type" value="Genomic_DNA"/>
</dbReference>
<comment type="cofactor">
    <cofactor evidence="1 10">
        <name>pyridoxal 5'-phosphate</name>
        <dbReference type="ChEBI" id="CHEBI:597326"/>
    </cofactor>
</comment>
<dbReference type="InterPro" id="IPR022644">
    <property type="entry name" value="De-COase2_N"/>
</dbReference>
<evidence type="ECO:0000256" key="7">
    <source>
        <dbReference type="ARBA" id="ARBA00034138"/>
    </source>
</evidence>
<evidence type="ECO:0000256" key="10">
    <source>
        <dbReference type="PIRSR" id="PIRSR600183-50"/>
    </source>
</evidence>
<comment type="catalytic activity">
    <reaction evidence="9">
        <text>L-ornithine + H(+) = putrescine + CO2</text>
        <dbReference type="Rhea" id="RHEA:22964"/>
        <dbReference type="ChEBI" id="CHEBI:15378"/>
        <dbReference type="ChEBI" id="CHEBI:16526"/>
        <dbReference type="ChEBI" id="CHEBI:46911"/>
        <dbReference type="ChEBI" id="CHEBI:326268"/>
        <dbReference type="EC" id="4.1.1.17"/>
    </reaction>
</comment>
<keyword evidence="3" id="KW-0210">Decarboxylase</keyword>
<feature type="modified residue" description="N6-(pyridoxal phosphate)lysine" evidence="10">
    <location>
        <position position="89"/>
    </location>
</feature>
<evidence type="ECO:0000256" key="3">
    <source>
        <dbReference type="ARBA" id="ARBA00022793"/>
    </source>
</evidence>
<evidence type="ECO:0000256" key="9">
    <source>
        <dbReference type="ARBA" id="ARBA00049127"/>
    </source>
</evidence>
<dbReference type="SUPFAM" id="SSF51419">
    <property type="entry name" value="PLP-binding barrel"/>
    <property type="match status" value="1"/>
</dbReference>
<dbReference type="Gene3D" id="3.20.20.10">
    <property type="entry name" value="Alanine racemase"/>
    <property type="match status" value="1"/>
</dbReference>
<dbReference type="InterPro" id="IPR002433">
    <property type="entry name" value="Orn_de-COase"/>
</dbReference>
<accession>A0A8H4INI5</accession>
<comment type="subunit">
    <text evidence="8">Homodimer. Only the dimer is catalytically active, as the active sites are constructed of residues from both monomers.</text>
</comment>
<proteinExistence type="inferred from homology"/>
<dbReference type="SUPFAM" id="SSF50621">
    <property type="entry name" value="Alanine racemase C-terminal domain-like"/>
    <property type="match status" value="1"/>
</dbReference>
<dbReference type="InterPro" id="IPR000183">
    <property type="entry name" value="Orn/DAP/Arg_de-COase"/>
</dbReference>
<dbReference type="OrthoDB" id="5034579at2759"/>
<dbReference type="PRINTS" id="PR01182">
    <property type="entry name" value="ORNDCRBXLASE"/>
</dbReference>
<evidence type="ECO:0000256" key="1">
    <source>
        <dbReference type="ARBA" id="ARBA00001933"/>
    </source>
</evidence>
<reference evidence="13" key="1">
    <citation type="submission" date="2020-04" db="EMBL/GenBank/DDBJ databases">
        <title>Genome Assembly and Annotation of Botryosphaeria dothidea sdau 11-99, a Latent Pathogen of Apple Fruit Ring Rot in China.</title>
        <authorList>
            <person name="Yu C."/>
            <person name="Diao Y."/>
            <person name="Lu Q."/>
            <person name="Zhao J."/>
            <person name="Cui S."/>
            <person name="Peng C."/>
            <person name="He B."/>
            <person name="Liu H."/>
        </authorList>
    </citation>
    <scope>NUCLEOTIDE SEQUENCE [LARGE SCALE GENOMIC DNA]</scope>
    <source>
        <strain evidence="13">Sdau11-99</strain>
    </source>
</reference>
<keyword evidence="4 10" id="KW-0663">Pyridoxal phosphate</keyword>
<dbReference type="InterPro" id="IPR029066">
    <property type="entry name" value="PLP-binding_barrel"/>
</dbReference>
<dbReference type="InterPro" id="IPR022657">
    <property type="entry name" value="De-COase2_CS"/>
</dbReference>
<evidence type="ECO:0000313" key="14">
    <source>
        <dbReference type="Proteomes" id="UP000572817"/>
    </source>
</evidence>
<protein>
    <recommendedName>
        <fullName evidence="7">ornithine decarboxylase</fullName>
        <ecNumber evidence="7">4.1.1.17</ecNumber>
    </recommendedName>
</protein>
<evidence type="ECO:0000259" key="12">
    <source>
        <dbReference type="Pfam" id="PF02784"/>
    </source>
</evidence>
<dbReference type="PANTHER" id="PTHR11482">
    <property type="entry name" value="ARGININE/DIAMINOPIMELATE/ORNITHINE DECARBOXYLASE"/>
    <property type="match status" value="1"/>
</dbReference>
<sequence length="445" mass="48400">MAPIALTPPRSPDLKAPLDSLKPIPEDHKSQSERLVEQVMHERIQSIDCATCAPGEDDAFFVADLGEVYRLHAEWRRRLSRVTPFFAIKSNPDPHVLRLLAALGTGFDCASIGEIRTILAMGIDPSRIVFAHTCKVLSGIAYARSVGVQHMTFDNADELHKIARAHPGARLLLRIAAFDASAVSQLSVKFGARLAATTKLLRLARELGLAVVGVSFHVGSGGRDPTAFGRAICDARTVFDQAEGMGFEMGTLDIGGGFSAGPLFARTAGQINRALDAFFPPESGVRVIAEPGRFLVNSAFTAAAAVMARKAAEPLAEDSNNLNATMLYINDGVYGNYFTSICEVPPEPRVFRRAGRTIVDDRDRIEKAERQEYSIWGNTCDSFDCVNPTCTLPGEVEVGDWLYYRDMGAYTRCSTTTFNGYTGSHDVIYVCSEPDAAALLDGEWN</sequence>
<dbReference type="PANTHER" id="PTHR11482:SF6">
    <property type="entry name" value="ORNITHINE DECARBOXYLASE 1-RELATED"/>
    <property type="match status" value="1"/>
</dbReference>
<dbReference type="PRINTS" id="PR01179">
    <property type="entry name" value="ODADCRBXLASE"/>
</dbReference>
<feature type="active site" description="Proton donor" evidence="10">
    <location>
        <position position="380"/>
    </location>
</feature>
<gene>
    <name evidence="13" type="ORF">GTA08_BOTSDO07406</name>
</gene>
<keyword evidence="14" id="KW-1185">Reference proteome</keyword>
<evidence type="ECO:0000256" key="11">
    <source>
        <dbReference type="SAM" id="MobiDB-lite"/>
    </source>
</evidence>
<comment type="similarity">
    <text evidence="2">Belongs to the Orn/Lys/Arg decarboxylase class-II family.</text>
</comment>
<evidence type="ECO:0000256" key="5">
    <source>
        <dbReference type="ARBA" id="ARBA00023239"/>
    </source>
</evidence>
<dbReference type="InterPro" id="IPR022653">
    <property type="entry name" value="De-COase2_pyr-phos_BS"/>
</dbReference>
<dbReference type="EC" id="4.1.1.17" evidence="7"/>
<evidence type="ECO:0000256" key="4">
    <source>
        <dbReference type="ARBA" id="ARBA00022898"/>
    </source>
</evidence>
<comment type="pathway">
    <text evidence="6">Amine and polyamine biosynthesis; putrescine biosynthesis via L-ornithine pathway; putrescine from L-ornithine: step 1/1.</text>
</comment>
<evidence type="ECO:0000256" key="6">
    <source>
        <dbReference type="ARBA" id="ARBA00034115"/>
    </source>
</evidence>
<dbReference type="GO" id="GO:0033387">
    <property type="term" value="P:putrescine biosynthetic process from arginine, via ornithine"/>
    <property type="evidence" value="ECO:0007669"/>
    <property type="project" value="TreeGrafter"/>
</dbReference>
<feature type="domain" description="Orn/DAP/Arg decarboxylase 2 N-terminal" evidence="12">
    <location>
        <begin position="65"/>
        <end position="296"/>
    </location>
</feature>
<keyword evidence="5" id="KW-0456">Lyase</keyword>